<protein>
    <recommendedName>
        <fullName evidence="6">CCHC-type domain-containing protein</fullName>
    </recommendedName>
</protein>
<dbReference type="Proteomes" id="UP000634136">
    <property type="component" value="Unassembled WGS sequence"/>
</dbReference>
<evidence type="ECO:0008006" key="6">
    <source>
        <dbReference type="Google" id="ProtNLM"/>
    </source>
</evidence>
<feature type="domain" description="GAG-pre-integrase" evidence="2">
    <location>
        <begin position="467"/>
        <end position="512"/>
    </location>
</feature>
<dbReference type="InterPro" id="IPR025724">
    <property type="entry name" value="GAG-pre-integrase_dom"/>
</dbReference>
<name>A0A834WYH0_9FABA</name>
<evidence type="ECO:0000259" key="3">
    <source>
        <dbReference type="Pfam" id="PF14244"/>
    </source>
</evidence>
<feature type="compositionally biased region" description="Basic and acidic residues" evidence="1">
    <location>
        <begin position="79"/>
        <end position="89"/>
    </location>
</feature>
<dbReference type="Pfam" id="PF14244">
    <property type="entry name" value="Retrotran_gag_3"/>
    <property type="match status" value="1"/>
</dbReference>
<sequence length="604" mass="69315">MDESIIVSSIIDKLPSSWKDFKKNIKHKKEDISLEKLGNHLRLEKEYRKQDAEKETNVQEKVHMVEEGQSNRTSKKRGKDKDKTQAHDGHKIKKMKDTSGLQLVPNQLTQQNYLIWSRSMMIALKSKNKLGFVDGSYKQPADRTSEAYLNWSYVDSAVLRWLLNSMCADLYETYMYTPTARQIWRSLEEKYGTSNRPQIHQIQKQLASLHRVLKKADDIYNSNYVDQFLMGLGEEYENVVSNILLMDPIPSYNKVYAMVARVERQRSVNTSNAIEASALLARANEQQRNAVDRSAGMKYEDRKKEKASRYCSHCGRTGHIIEACFKKHGYPEWFKEYKLQKGSKQSSTDEDRKKMAEIVQEELKKLLKNKSVGEESPVHASYFADFAGNTTTKYSNYFDDTEKKVRWIIDSGAFSHVTGNLNFLVDAKKPRGKNTVQLPDEVNKIVELVGKDQLTKRQLANGRMVKNLYVLDFEEKNKHSGLLACDSEGGDDGDLWHKRLGHPSEDEVKEVQGVKIDDRSKVTDAVDFDLISKDGESQVQEELFPHEEEDMQQVDTTEVGESRRVEESSSVLIPNTSEIPVVSTEGNQETTQSRLSTRERKKPS</sequence>
<dbReference type="OrthoDB" id="1435198at2759"/>
<dbReference type="Pfam" id="PF13976">
    <property type="entry name" value="gag_pre-integrs"/>
    <property type="match status" value="1"/>
</dbReference>
<dbReference type="InterPro" id="IPR029472">
    <property type="entry name" value="Copia-like_N"/>
</dbReference>
<evidence type="ECO:0000256" key="1">
    <source>
        <dbReference type="SAM" id="MobiDB-lite"/>
    </source>
</evidence>
<evidence type="ECO:0000259" key="2">
    <source>
        <dbReference type="Pfam" id="PF13976"/>
    </source>
</evidence>
<evidence type="ECO:0000313" key="4">
    <source>
        <dbReference type="EMBL" id="KAF7834786.1"/>
    </source>
</evidence>
<keyword evidence="5" id="KW-1185">Reference proteome</keyword>
<feature type="compositionally biased region" description="Polar residues" evidence="1">
    <location>
        <begin position="572"/>
        <end position="595"/>
    </location>
</feature>
<proteinExistence type="predicted"/>
<organism evidence="4 5">
    <name type="scientific">Senna tora</name>
    <dbReference type="NCBI Taxonomy" id="362788"/>
    <lineage>
        <taxon>Eukaryota</taxon>
        <taxon>Viridiplantae</taxon>
        <taxon>Streptophyta</taxon>
        <taxon>Embryophyta</taxon>
        <taxon>Tracheophyta</taxon>
        <taxon>Spermatophyta</taxon>
        <taxon>Magnoliopsida</taxon>
        <taxon>eudicotyledons</taxon>
        <taxon>Gunneridae</taxon>
        <taxon>Pentapetalae</taxon>
        <taxon>rosids</taxon>
        <taxon>fabids</taxon>
        <taxon>Fabales</taxon>
        <taxon>Fabaceae</taxon>
        <taxon>Caesalpinioideae</taxon>
        <taxon>Cassia clade</taxon>
        <taxon>Senna</taxon>
    </lineage>
</organism>
<evidence type="ECO:0000313" key="5">
    <source>
        <dbReference type="Proteomes" id="UP000634136"/>
    </source>
</evidence>
<feature type="region of interest" description="Disordered" evidence="1">
    <location>
        <begin position="546"/>
        <end position="604"/>
    </location>
</feature>
<feature type="domain" description="Retrotransposon Copia-like N-terminal" evidence="3">
    <location>
        <begin position="97"/>
        <end position="141"/>
    </location>
</feature>
<feature type="compositionally biased region" description="Basic and acidic residues" evidence="1">
    <location>
        <begin position="43"/>
        <end position="66"/>
    </location>
</feature>
<dbReference type="PANTHER" id="PTHR37610">
    <property type="entry name" value="CCHC-TYPE DOMAIN-CONTAINING PROTEIN"/>
    <property type="match status" value="1"/>
</dbReference>
<gene>
    <name evidence="4" type="ORF">G2W53_009645</name>
</gene>
<dbReference type="AlphaFoldDB" id="A0A834WYH0"/>
<reference evidence="4" key="1">
    <citation type="submission" date="2020-09" db="EMBL/GenBank/DDBJ databases">
        <title>Genome-Enabled Discovery of Anthraquinone Biosynthesis in Senna tora.</title>
        <authorList>
            <person name="Kang S.-H."/>
            <person name="Pandey R.P."/>
            <person name="Lee C.-M."/>
            <person name="Sim J.-S."/>
            <person name="Jeong J.-T."/>
            <person name="Choi B.-S."/>
            <person name="Jung M."/>
            <person name="Ginzburg D."/>
            <person name="Zhao K."/>
            <person name="Won S.Y."/>
            <person name="Oh T.-J."/>
            <person name="Yu Y."/>
            <person name="Kim N.-H."/>
            <person name="Lee O.R."/>
            <person name="Lee T.-H."/>
            <person name="Bashyal P."/>
            <person name="Kim T.-S."/>
            <person name="Lee W.-H."/>
            <person name="Kawkins C."/>
            <person name="Kim C.-K."/>
            <person name="Kim J.S."/>
            <person name="Ahn B.O."/>
            <person name="Rhee S.Y."/>
            <person name="Sohng J.K."/>
        </authorList>
    </citation>
    <scope>NUCLEOTIDE SEQUENCE</scope>
    <source>
        <tissue evidence="4">Leaf</tissue>
    </source>
</reference>
<dbReference type="PANTHER" id="PTHR37610:SF40">
    <property type="entry name" value="OS01G0909600 PROTEIN"/>
    <property type="match status" value="1"/>
</dbReference>
<feature type="region of interest" description="Disordered" evidence="1">
    <location>
        <begin position="43"/>
        <end position="92"/>
    </location>
</feature>
<comment type="caution">
    <text evidence="4">The sequence shown here is derived from an EMBL/GenBank/DDBJ whole genome shotgun (WGS) entry which is preliminary data.</text>
</comment>
<accession>A0A834WYH0</accession>
<dbReference type="EMBL" id="JAAIUW010000004">
    <property type="protein sequence ID" value="KAF7834786.1"/>
    <property type="molecule type" value="Genomic_DNA"/>
</dbReference>